<sequence>MDSDLHSPSNSAGAKAAFHKPSNDPSNRKYRRRSPVSGSSESDGEPVRERSSTPTRSWDDNAKHNDNRQRKDDRRDIDRDQKRSRYCRDGGSNRNADRRSYNDRRHDDYKRREKYAEEDQKIFHKSSSRTKGGSGSHGSYSDHARREFEQIRSRDNVDKHSRDRSDGSGHRSRDRDREASSLEYQKYKDSSSDRGGSDRRQTNFKAEEVRSGEGDKHKRDDVRDEKRDYPRTSKDGKSECLPTFEESRSHRSGHHHKDTSWRDSKELDDPKYTRDEKGKSYDQEPRGLKDRHFKEPRELLDDKSILATKKSKFSMDKDTEYSKDALKHGTVANEVQSSSLKQGQEFVGKANAEQDCVKESDIDAAKIAAMKAAELVNRNLIGTGFMSTDQKKKLLWGSKKSTATEEAAHRWDTSMFSDRERQEKFNKLMSLRLHWYLLWPIVGCERRHEGGAETGDPKRESCRKAKRASDGLGEAVHCWAPSQRWPYCRFRALKIRQYLLYLCTNEMFYAFKLCLHLKILILISVRTYVSRSNDVFKFFFSFIAFPASRSIGSATYGRDEQTG</sequence>
<protein>
    <submittedName>
        <fullName evidence="1">Uncharacterized protein</fullName>
    </submittedName>
</protein>
<evidence type="ECO:0000313" key="2">
    <source>
        <dbReference type="Proteomes" id="UP001055879"/>
    </source>
</evidence>
<reference evidence="2" key="1">
    <citation type="journal article" date="2022" name="Mol. Ecol. Resour.">
        <title>The genomes of chicory, endive, great burdock and yacon provide insights into Asteraceae palaeo-polyploidization history and plant inulin production.</title>
        <authorList>
            <person name="Fan W."/>
            <person name="Wang S."/>
            <person name="Wang H."/>
            <person name="Wang A."/>
            <person name="Jiang F."/>
            <person name="Liu H."/>
            <person name="Zhao H."/>
            <person name="Xu D."/>
            <person name="Zhang Y."/>
        </authorList>
    </citation>
    <scope>NUCLEOTIDE SEQUENCE [LARGE SCALE GENOMIC DNA]</scope>
    <source>
        <strain evidence="2">cv. Niubang</strain>
    </source>
</reference>
<accession>A0ACB8Y2B1</accession>
<dbReference type="EMBL" id="CM042060">
    <property type="protein sequence ID" value="KAI3677931.1"/>
    <property type="molecule type" value="Genomic_DNA"/>
</dbReference>
<proteinExistence type="predicted"/>
<gene>
    <name evidence="1" type="ORF">L6452_37205</name>
</gene>
<name>A0ACB8Y2B1_ARCLA</name>
<organism evidence="1 2">
    <name type="scientific">Arctium lappa</name>
    <name type="common">Greater burdock</name>
    <name type="synonym">Lappa major</name>
    <dbReference type="NCBI Taxonomy" id="4217"/>
    <lineage>
        <taxon>Eukaryota</taxon>
        <taxon>Viridiplantae</taxon>
        <taxon>Streptophyta</taxon>
        <taxon>Embryophyta</taxon>
        <taxon>Tracheophyta</taxon>
        <taxon>Spermatophyta</taxon>
        <taxon>Magnoliopsida</taxon>
        <taxon>eudicotyledons</taxon>
        <taxon>Gunneridae</taxon>
        <taxon>Pentapetalae</taxon>
        <taxon>asterids</taxon>
        <taxon>campanulids</taxon>
        <taxon>Asterales</taxon>
        <taxon>Asteraceae</taxon>
        <taxon>Carduoideae</taxon>
        <taxon>Cardueae</taxon>
        <taxon>Arctiinae</taxon>
        <taxon>Arctium</taxon>
    </lineage>
</organism>
<keyword evidence="2" id="KW-1185">Reference proteome</keyword>
<dbReference type="Proteomes" id="UP001055879">
    <property type="component" value="Linkage Group LG14"/>
</dbReference>
<reference evidence="1 2" key="2">
    <citation type="journal article" date="2022" name="Mol. Ecol. Resour.">
        <title>The genomes of chicory, endive, great burdock and yacon provide insights into Asteraceae paleo-polyploidization history and plant inulin production.</title>
        <authorList>
            <person name="Fan W."/>
            <person name="Wang S."/>
            <person name="Wang H."/>
            <person name="Wang A."/>
            <person name="Jiang F."/>
            <person name="Liu H."/>
            <person name="Zhao H."/>
            <person name="Xu D."/>
            <person name="Zhang Y."/>
        </authorList>
    </citation>
    <scope>NUCLEOTIDE SEQUENCE [LARGE SCALE GENOMIC DNA]</scope>
    <source>
        <strain evidence="2">cv. Niubang</strain>
    </source>
</reference>
<evidence type="ECO:0000313" key="1">
    <source>
        <dbReference type="EMBL" id="KAI3677931.1"/>
    </source>
</evidence>
<comment type="caution">
    <text evidence="1">The sequence shown here is derived from an EMBL/GenBank/DDBJ whole genome shotgun (WGS) entry which is preliminary data.</text>
</comment>